<dbReference type="Gene3D" id="1.20.58.90">
    <property type="match status" value="1"/>
</dbReference>
<evidence type="ECO:0000313" key="1">
    <source>
        <dbReference type="EMBL" id="TCT30901.1"/>
    </source>
</evidence>
<dbReference type="SUPFAM" id="SSF140129">
    <property type="entry name" value="MxiH-like"/>
    <property type="match status" value="1"/>
</dbReference>
<dbReference type="InterPro" id="IPR047754">
    <property type="entry name" value="T3SS_SctI-like"/>
</dbReference>
<reference evidence="1 2" key="1">
    <citation type="submission" date="2019-03" db="EMBL/GenBank/DDBJ databases">
        <title>Genomic analyses of the natural microbiome of Caenorhabditis elegans.</title>
        <authorList>
            <person name="Samuel B."/>
        </authorList>
    </citation>
    <scope>NUCLEOTIDE SEQUENCE [LARGE SCALE GENOMIC DNA]</scope>
    <source>
        <strain evidence="1 2">JUb102</strain>
    </source>
</reference>
<dbReference type="OrthoDB" id="6479160at2"/>
<dbReference type="InterPro" id="IPR037203">
    <property type="entry name" value="T3SS_needle-like_sf"/>
</dbReference>
<protein>
    <submittedName>
        <fullName evidence="1">Type III secretion system major needle protein (YscF/MxiH/PrgI family)</fullName>
    </submittedName>
</protein>
<dbReference type="Proteomes" id="UP000295055">
    <property type="component" value="Unassembled WGS sequence"/>
</dbReference>
<dbReference type="NCBIfam" id="NF038054">
    <property type="entry name" value="T3SS_SctI"/>
    <property type="match status" value="1"/>
</dbReference>
<dbReference type="RefSeq" id="WP_132496838.1">
    <property type="nucleotide sequence ID" value="NZ_SMAS01000008.1"/>
</dbReference>
<accession>A0A4R3NHM2</accession>
<sequence>MLPINPVSVLSNIAEMAPVTPATIPLEDKVKQLFAEYTTSVSQEKADLLEKMNTIDPSDSAKLLELQNQVGNYSLALNMVSTLTHKSVSAIDTVLKAQ</sequence>
<dbReference type="Pfam" id="PF09392">
    <property type="entry name" value="T3SS_needle_F"/>
    <property type="match status" value="1"/>
</dbReference>
<dbReference type="InterPro" id="IPR021123">
    <property type="entry name" value="T3SS_needle-like"/>
</dbReference>
<gene>
    <name evidence="1" type="ORF">EC835_10850</name>
</gene>
<proteinExistence type="predicted"/>
<dbReference type="EMBL" id="SMAS01000008">
    <property type="protein sequence ID" value="TCT30901.1"/>
    <property type="molecule type" value="Genomic_DNA"/>
</dbReference>
<comment type="caution">
    <text evidence="1">The sequence shown here is derived from an EMBL/GenBank/DDBJ whole genome shotgun (WGS) entry which is preliminary data.</text>
</comment>
<evidence type="ECO:0000313" key="2">
    <source>
        <dbReference type="Proteomes" id="UP000295055"/>
    </source>
</evidence>
<organism evidence="1 2">
    <name type="scientific">Providencia alcalifaciens</name>
    <dbReference type="NCBI Taxonomy" id="126385"/>
    <lineage>
        <taxon>Bacteria</taxon>
        <taxon>Pseudomonadati</taxon>
        <taxon>Pseudomonadota</taxon>
        <taxon>Gammaproteobacteria</taxon>
        <taxon>Enterobacterales</taxon>
        <taxon>Morganellaceae</taxon>
        <taxon>Providencia</taxon>
    </lineage>
</organism>
<dbReference type="AlphaFoldDB" id="A0A4R3NHM2"/>
<name>A0A4R3NHM2_9GAMM</name>
<dbReference type="GO" id="GO:0015031">
    <property type="term" value="P:protein transport"/>
    <property type="evidence" value="ECO:0007669"/>
    <property type="project" value="InterPro"/>
</dbReference>